<dbReference type="PANTHER" id="PTHR33594:SF1">
    <property type="entry name" value="HD_PDEASE DOMAIN-CONTAINING PROTEIN"/>
    <property type="match status" value="1"/>
</dbReference>
<organism evidence="2 3">
    <name type="scientific">Streptococcus acidominimus</name>
    <dbReference type="NCBI Taxonomy" id="1326"/>
    <lineage>
        <taxon>Bacteria</taxon>
        <taxon>Bacillati</taxon>
        <taxon>Bacillota</taxon>
        <taxon>Bacilli</taxon>
        <taxon>Lactobacillales</taxon>
        <taxon>Streptococcaceae</taxon>
        <taxon>Streptococcus</taxon>
    </lineage>
</organism>
<reference evidence="2 3" key="1">
    <citation type="submission" date="2017-06" db="EMBL/GenBank/DDBJ databases">
        <authorList>
            <consortium name="Pathogen Informatics"/>
        </authorList>
    </citation>
    <scope>NUCLEOTIDE SEQUENCE [LARGE SCALE GENOMIC DNA]</scope>
    <source>
        <strain evidence="2 3">NCTC11291</strain>
    </source>
</reference>
<accession>A0A239XEQ7</accession>
<dbReference type="SUPFAM" id="SSF109604">
    <property type="entry name" value="HD-domain/PDEase-like"/>
    <property type="match status" value="1"/>
</dbReference>
<dbReference type="OrthoDB" id="9797344at2"/>
<dbReference type="EMBL" id="LT906454">
    <property type="protein sequence ID" value="SNV44693.1"/>
    <property type="molecule type" value="Genomic_DNA"/>
</dbReference>
<keyword evidence="2" id="KW-0378">Hydrolase</keyword>
<sequence>MNQEQLIARAEKYVKQELEKDASGHDWWHSDRVRKLAVRIAKEEGADLFICELAALLHDVADAKLNLSEEVGLQKVDDWLMKQEIFPDVQKQVMGIIKNISFKAGRNRNKVLTLEGKVVQDADRLDAIGAIGIARTMAYAGSRGHLIHVPGTAIRTEMSVEEYRNHESTAIAHFYEKLLLLKNLMNTATGKRMAARRHAYMEDFLTEFYSEWDGKS</sequence>
<evidence type="ECO:0000313" key="3">
    <source>
        <dbReference type="Proteomes" id="UP000215144"/>
    </source>
</evidence>
<dbReference type="PROSITE" id="PS51831">
    <property type="entry name" value="HD"/>
    <property type="match status" value="1"/>
</dbReference>
<evidence type="ECO:0000259" key="1">
    <source>
        <dbReference type="PROSITE" id="PS51831"/>
    </source>
</evidence>
<dbReference type="GO" id="GO:0016787">
    <property type="term" value="F:hydrolase activity"/>
    <property type="evidence" value="ECO:0007669"/>
    <property type="project" value="UniProtKB-KW"/>
</dbReference>
<gene>
    <name evidence="2" type="primary">yedJ</name>
    <name evidence="2" type="ORF">SAMEA4504048_01896</name>
</gene>
<dbReference type="Proteomes" id="UP000215144">
    <property type="component" value="Chromosome 1"/>
</dbReference>
<dbReference type="SMART" id="SM00471">
    <property type="entry name" value="HDc"/>
    <property type="match status" value="1"/>
</dbReference>
<dbReference type="Gene3D" id="1.20.58.1910">
    <property type="match status" value="1"/>
</dbReference>
<protein>
    <submittedName>
        <fullName evidence="2">Putative hydrolase, HD</fullName>
        <ecNumber evidence="2">3.-.-.-</ecNumber>
    </submittedName>
</protein>
<dbReference type="EC" id="3.-.-.-" evidence="2"/>
<dbReference type="InterPro" id="IPR006674">
    <property type="entry name" value="HD_domain"/>
</dbReference>
<dbReference type="KEGG" id="saco:SAME_01896"/>
<dbReference type="InterPro" id="IPR003607">
    <property type="entry name" value="HD/PDEase_dom"/>
</dbReference>
<dbReference type="CDD" id="cd00077">
    <property type="entry name" value="HDc"/>
    <property type="match status" value="1"/>
</dbReference>
<dbReference type="Pfam" id="PF01966">
    <property type="entry name" value="HD"/>
    <property type="match status" value="1"/>
</dbReference>
<dbReference type="Gene3D" id="1.10.472.50">
    <property type="entry name" value="HD-domain/PDEase-like"/>
    <property type="match status" value="1"/>
</dbReference>
<dbReference type="AlphaFoldDB" id="A0A239XEQ7"/>
<name>A0A239XEQ7_STRAI</name>
<proteinExistence type="predicted"/>
<evidence type="ECO:0000313" key="2">
    <source>
        <dbReference type="EMBL" id="SNV44693.1"/>
    </source>
</evidence>
<dbReference type="PANTHER" id="PTHR33594">
    <property type="entry name" value="SUPERFAMILY HYDROLASE, PUTATIVE (AFU_ORTHOLOGUE AFUA_1G03035)-RELATED"/>
    <property type="match status" value="1"/>
</dbReference>
<feature type="domain" description="HD" evidence="1">
    <location>
        <begin position="26"/>
        <end position="128"/>
    </location>
</feature>
<dbReference type="RefSeq" id="WP_095123383.1">
    <property type="nucleotide sequence ID" value="NZ_LT906454.1"/>
</dbReference>